<keyword evidence="3 5" id="KW-0378">Hydrolase</keyword>
<dbReference type="Pfam" id="PF03572">
    <property type="entry name" value="Peptidase_S41"/>
    <property type="match status" value="1"/>
</dbReference>
<reference evidence="8 9" key="1">
    <citation type="journal article" date="2016" name="Nat. Commun.">
        <title>Thousands of microbial genomes shed light on interconnected biogeochemical processes in an aquifer system.</title>
        <authorList>
            <person name="Anantharaman K."/>
            <person name="Brown C.T."/>
            <person name="Hug L.A."/>
            <person name="Sharon I."/>
            <person name="Castelle C.J."/>
            <person name="Probst A.J."/>
            <person name="Thomas B.C."/>
            <person name="Singh A."/>
            <person name="Wilkins M.J."/>
            <person name="Karaoz U."/>
            <person name="Brodie E.L."/>
            <person name="Williams K.H."/>
            <person name="Hubbard S.S."/>
            <person name="Banfield J.F."/>
        </authorList>
    </citation>
    <scope>NUCLEOTIDE SEQUENCE [LARGE SCALE GENOMIC DNA]</scope>
</reference>
<dbReference type="CDD" id="cd07560">
    <property type="entry name" value="Peptidase_S41_CPP"/>
    <property type="match status" value="1"/>
</dbReference>
<dbReference type="InterPro" id="IPR005151">
    <property type="entry name" value="Tail-specific_protease"/>
</dbReference>
<keyword evidence="6" id="KW-1133">Transmembrane helix</keyword>
<feature type="transmembrane region" description="Helical" evidence="6">
    <location>
        <begin position="15"/>
        <end position="34"/>
    </location>
</feature>
<dbReference type="InterPro" id="IPR004447">
    <property type="entry name" value="Peptidase_S41A"/>
</dbReference>
<evidence type="ECO:0000313" key="9">
    <source>
        <dbReference type="Proteomes" id="UP000176996"/>
    </source>
</evidence>
<dbReference type="Pfam" id="PF00595">
    <property type="entry name" value="PDZ"/>
    <property type="match status" value="1"/>
</dbReference>
<dbReference type="PANTHER" id="PTHR32060:SF30">
    <property type="entry name" value="CARBOXY-TERMINAL PROCESSING PROTEASE CTPA"/>
    <property type="match status" value="1"/>
</dbReference>
<dbReference type="InterPro" id="IPR001478">
    <property type="entry name" value="PDZ"/>
</dbReference>
<evidence type="ECO:0000313" key="8">
    <source>
        <dbReference type="EMBL" id="OGG42514.1"/>
    </source>
</evidence>
<dbReference type="Proteomes" id="UP000176996">
    <property type="component" value="Unassembled WGS sequence"/>
</dbReference>
<dbReference type="InterPro" id="IPR029045">
    <property type="entry name" value="ClpP/crotonase-like_dom_sf"/>
</dbReference>
<dbReference type="SUPFAM" id="SSF52096">
    <property type="entry name" value="ClpP/crotonase"/>
    <property type="match status" value="1"/>
</dbReference>
<dbReference type="AlphaFoldDB" id="A0A1F6BZY9"/>
<comment type="caution">
    <text evidence="8">The sequence shown here is derived from an EMBL/GenBank/DDBJ whole genome shotgun (WGS) entry which is preliminary data.</text>
</comment>
<dbReference type="PROSITE" id="PS50106">
    <property type="entry name" value="PDZ"/>
    <property type="match status" value="1"/>
</dbReference>
<dbReference type="SUPFAM" id="SSF50156">
    <property type="entry name" value="PDZ domain-like"/>
    <property type="match status" value="1"/>
</dbReference>
<evidence type="ECO:0000256" key="5">
    <source>
        <dbReference type="RuleBase" id="RU004404"/>
    </source>
</evidence>
<dbReference type="NCBIfam" id="TIGR00225">
    <property type="entry name" value="prc"/>
    <property type="match status" value="1"/>
</dbReference>
<organism evidence="8 9">
    <name type="scientific">Candidatus Jorgensenbacteria bacterium RIFCSPLOWO2_01_FULL_45_25b</name>
    <dbReference type="NCBI Taxonomy" id="1798471"/>
    <lineage>
        <taxon>Bacteria</taxon>
        <taxon>Candidatus Joergenseniibacteriota</taxon>
    </lineage>
</organism>
<dbReference type="SMART" id="SM00245">
    <property type="entry name" value="TSPc"/>
    <property type="match status" value="1"/>
</dbReference>
<dbReference type="SMART" id="SM00228">
    <property type="entry name" value="PDZ"/>
    <property type="match status" value="1"/>
</dbReference>
<protein>
    <recommendedName>
        <fullName evidence="7">PDZ domain-containing protein</fullName>
    </recommendedName>
</protein>
<evidence type="ECO:0000259" key="7">
    <source>
        <dbReference type="PROSITE" id="PS50106"/>
    </source>
</evidence>
<dbReference type="STRING" id="1798471.A3A21_02300"/>
<evidence type="ECO:0000256" key="1">
    <source>
        <dbReference type="ARBA" id="ARBA00009179"/>
    </source>
</evidence>
<dbReference type="InterPro" id="IPR036034">
    <property type="entry name" value="PDZ_sf"/>
</dbReference>
<keyword evidence="6" id="KW-0472">Membrane</keyword>
<accession>A0A1F6BZY9</accession>
<evidence type="ECO:0000256" key="2">
    <source>
        <dbReference type="ARBA" id="ARBA00022670"/>
    </source>
</evidence>
<dbReference type="EMBL" id="MFKK01000001">
    <property type="protein sequence ID" value="OGG42514.1"/>
    <property type="molecule type" value="Genomic_DNA"/>
</dbReference>
<proteinExistence type="inferred from homology"/>
<dbReference type="GO" id="GO:0006508">
    <property type="term" value="P:proteolysis"/>
    <property type="evidence" value="ECO:0007669"/>
    <property type="project" value="UniProtKB-KW"/>
</dbReference>
<evidence type="ECO:0000256" key="6">
    <source>
        <dbReference type="SAM" id="Phobius"/>
    </source>
</evidence>
<dbReference type="Gene3D" id="2.30.42.10">
    <property type="match status" value="1"/>
</dbReference>
<keyword evidence="4 5" id="KW-0720">Serine protease</keyword>
<feature type="domain" description="PDZ" evidence="7">
    <location>
        <begin position="108"/>
        <end position="176"/>
    </location>
</feature>
<dbReference type="GO" id="GO:0007165">
    <property type="term" value="P:signal transduction"/>
    <property type="evidence" value="ECO:0007669"/>
    <property type="project" value="TreeGrafter"/>
</dbReference>
<dbReference type="GO" id="GO:0008236">
    <property type="term" value="F:serine-type peptidase activity"/>
    <property type="evidence" value="ECO:0007669"/>
    <property type="project" value="UniProtKB-KW"/>
</dbReference>
<dbReference type="Gene3D" id="3.30.750.44">
    <property type="match status" value="1"/>
</dbReference>
<keyword evidence="6" id="KW-0812">Transmembrane</keyword>
<evidence type="ECO:0000256" key="4">
    <source>
        <dbReference type="ARBA" id="ARBA00022825"/>
    </source>
</evidence>
<gene>
    <name evidence="8" type="ORF">A3A21_02300</name>
</gene>
<dbReference type="GO" id="GO:0004175">
    <property type="term" value="F:endopeptidase activity"/>
    <property type="evidence" value="ECO:0007669"/>
    <property type="project" value="TreeGrafter"/>
</dbReference>
<comment type="similarity">
    <text evidence="1 5">Belongs to the peptidase S41A family.</text>
</comment>
<name>A0A1F6BZY9_9BACT</name>
<evidence type="ECO:0000256" key="3">
    <source>
        <dbReference type="ARBA" id="ARBA00022801"/>
    </source>
</evidence>
<sequence>MKEKNIVNTLMKQKWIIFGGLIVIGGVFLGGVRFGSLYAPKEEKAYTALTTSSTPLDFTLLKEAISIAKEKYVHIDKVKEEDFLYGAVEGAIASVGDPYTTFFRPDDAKKFEEDIRGNFGGIGAEIGIRDKQLLIISPLKGNPAEALGLKAGDKILKIDDKTTQDITVEEAVKNIRGEIGTTVRLLIFREGWNDAKEFKITRAIINLPTLDLEMISLPGSEDKNIAYIQLHTFNGNATNLFYKAAFSALLQGTNGVVLDLRNNSGGYLDVAIDIAGWFMKKGEVVTKEKFRSGKTEQLIARGNGALKDIPVVVLVNEGSASASEILAGALRDNRGAKLIGEKTFGKGSVQELEKLRDGSTLKISIAEWLTPLGGSIDHVGLEPDVKIKPLEEKEESKKDEKKKEDVQLKKALEVLAPLVSKEKALPTIMLE</sequence>
<dbReference type="FunFam" id="2.30.42.10:FF:000063">
    <property type="entry name" value="Peptidase, S41 family"/>
    <property type="match status" value="1"/>
</dbReference>
<dbReference type="Gene3D" id="3.90.226.10">
    <property type="entry name" value="2-enoyl-CoA Hydratase, Chain A, domain 1"/>
    <property type="match status" value="1"/>
</dbReference>
<dbReference type="GO" id="GO:0030288">
    <property type="term" value="C:outer membrane-bounded periplasmic space"/>
    <property type="evidence" value="ECO:0007669"/>
    <property type="project" value="TreeGrafter"/>
</dbReference>
<keyword evidence="2 5" id="KW-0645">Protease</keyword>
<dbReference type="PANTHER" id="PTHR32060">
    <property type="entry name" value="TAIL-SPECIFIC PROTEASE"/>
    <property type="match status" value="1"/>
</dbReference>
<dbReference type="CDD" id="cd06782">
    <property type="entry name" value="cpPDZ_CPP-like"/>
    <property type="match status" value="1"/>
</dbReference>